<dbReference type="InterPro" id="IPR002182">
    <property type="entry name" value="NB-ARC"/>
</dbReference>
<evidence type="ECO:0000256" key="3">
    <source>
        <dbReference type="ARBA" id="ARBA00023015"/>
    </source>
</evidence>
<dbReference type="InterPro" id="IPR051677">
    <property type="entry name" value="AfsR-DnrI-RedD_regulator"/>
</dbReference>
<dbReference type="SMART" id="SM01043">
    <property type="entry name" value="BTAD"/>
    <property type="match status" value="1"/>
</dbReference>
<dbReference type="Pfam" id="PF13424">
    <property type="entry name" value="TPR_12"/>
    <property type="match status" value="1"/>
</dbReference>
<dbReference type="Gene3D" id="1.25.40.10">
    <property type="entry name" value="Tetratricopeptide repeat domain"/>
    <property type="match status" value="3"/>
</dbReference>
<dbReference type="CDD" id="cd15831">
    <property type="entry name" value="BTAD"/>
    <property type="match status" value="1"/>
</dbReference>
<evidence type="ECO:0000256" key="1">
    <source>
        <dbReference type="ARBA" id="ARBA00005820"/>
    </source>
</evidence>
<dbReference type="KEGG" id="kcm:ABWK59_32940"/>
<dbReference type="PANTHER" id="PTHR35807:SF1">
    <property type="entry name" value="TRANSCRIPTIONAL REGULATOR REDD"/>
    <property type="match status" value="1"/>
</dbReference>
<feature type="domain" description="OmpR/PhoB-type" evidence="8">
    <location>
        <begin position="28"/>
        <end position="135"/>
    </location>
</feature>
<evidence type="ECO:0000256" key="4">
    <source>
        <dbReference type="ARBA" id="ARBA00023125"/>
    </source>
</evidence>
<dbReference type="InterPro" id="IPR011990">
    <property type="entry name" value="TPR-like_helical_dom_sf"/>
</dbReference>
<keyword evidence="2" id="KW-0902">Two-component regulatory system</keyword>
<dbReference type="SMART" id="SM00028">
    <property type="entry name" value="TPR"/>
    <property type="match status" value="6"/>
</dbReference>
<sequence length="1138" mass="122351">MWAWILQKPCRPDVQAREHGATGPVGRVSGCHWGGCTVEFRLLGPVELQAAGGTVALGPHKQRLVLAALMADAGQVVPAGTLIRRVWDEHPPQEAQSSLYTYVARLRAVLRTAAHPSDQDAPAIGRTGGGYRLDTGTSRVDLRDFRELAARARTTVGDLQGTRALLDRALGLWRGQALSGQTGGWADALRLRLEREHFAVRLQRHDTHLALGGHAELLPELLALAGEQPDDEALIGQLMLALYRCGRAAEALGHYERMRRRLADRIGADPGARLRELHQRILRDDPLLSPPRPADAVQVGAAGGAADGDSTAARPERIAPAELPHPISGFTGRADRITALDRLILGGTASRTGPVIVAISGTAGVGKTALAVHWAHLARDSFPDGQLWIGLRGFDRDREPVRPADALGQLLRSLGQAPAQIPEDEDEQARLYRSLLTGRRVLIVLDNAASAEQVRPLLPGSASCAVLVTSRYRLGGLVALDGAVPLPLGAMPPTEAQDLLAQVVGEDLRRAEPEATAELAQYCGHLPLALRVAAAQLALGTHSSVAGFVERLRAGNRLDGLVVDGDGRSAVRSAFSLSYLSLPEDTRRLFRGLGLVPGPDFTPAAVAALASVPRTEAERLLATLRGAHLLESAAPGRFHLHDLLREFARELGEAEDPEQIRRSALDGLFDWYRRTAETSVSALPWVFPHLPETFEVATTHAESAAAAAQQAMAVLESEQPNLIAAIEHAAAHPPARLAWELTATLARYFWTCAPRAVWQAAAETALSAAVAEGSQPGTAAMHRNLGLVHWDMGHIHEARAHHRSALALHERIGPPVQLAMTLGALGLVGSSLGRLHEALDHFGRCLAVCRTIGRPDFLQWPLTGLGTIHRDLGDFRTAVEFLGQAVTCQQQAGSRFEAIPRQFYAQALWESGRLTEAAAELERLLAVNQPFGQNSTDALAYDVLARIAIDQGDYRQGLAEAERAAQLAHDGGRPIVRTGALNTAGTALRNLGRFDEARQSHEHALRLARSCENPRAEADSLIGLAAARRRLGRPDESLQAAQLALDLALRHTFRLVEAQAQTELAEERLAHDPRAALHLARAALSLHRSTGHQLGVARTYSLLADIHQALGDAQIAEAERTAAAELRLTIGAAAPAYR</sequence>
<dbReference type="Pfam" id="PF17874">
    <property type="entry name" value="TPR_MalT"/>
    <property type="match status" value="1"/>
</dbReference>
<comment type="similarity">
    <text evidence="1">Belongs to the AfsR/DnrI/RedD regulatory family.</text>
</comment>
<keyword evidence="3" id="KW-0805">Transcription regulation</keyword>
<name>A0AAU8K7I0_9ACTN</name>
<dbReference type="EMBL" id="CP159872">
    <property type="protein sequence ID" value="XCM83393.1"/>
    <property type="molecule type" value="Genomic_DNA"/>
</dbReference>
<dbReference type="SUPFAM" id="SSF52540">
    <property type="entry name" value="P-loop containing nucleoside triphosphate hydrolases"/>
    <property type="match status" value="1"/>
</dbReference>
<dbReference type="GO" id="GO:0000160">
    <property type="term" value="P:phosphorelay signal transduction system"/>
    <property type="evidence" value="ECO:0007669"/>
    <property type="project" value="UniProtKB-KW"/>
</dbReference>
<dbReference type="GO" id="GO:0003677">
    <property type="term" value="F:DNA binding"/>
    <property type="evidence" value="ECO:0007669"/>
    <property type="project" value="UniProtKB-UniRule"/>
</dbReference>
<dbReference type="Pfam" id="PF00931">
    <property type="entry name" value="NB-ARC"/>
    <property type="match status" value="1"/>
</dbReference>
<dbReference type="InterPro" id="IPR016032">
    <property type="entry name" value="Sig_transdc_resp-reg_C-effctor"/>
</dbReference>
<dbReference type="Pfam" id="PF13374">
    <property type="entry name" value="TPR_10"/>
    <property type="match status" value="1"/>
</dbReference>
<accession>A0AAU8K7I0</accession>
<keyword evidence="4 6" id="KW-0238">DNA-binding</keyword>
<proteinExistence type="inferred from homology"/>
<keyword evidence="5" id="KW-0804">Transcription</keyword>
<evidence type="ECO:0000313" key="9">
    <source>
        <dbReference type="EMBL" id="XCM83393.1"/>
    </source>
</evidence>
<dbReference type="GO" id="GO:0043531">
    <property type="term" value="F:ADP binding"/>
    <property type="evidence" value="ECO:0007669"/>
    <property type="project" value="InterPro"/>
</dbReference>
<dbReference type="Pfam" id="PF03704">
    <property type="entry name" value="BTAD"/>
    <property type="match status" value="1"/>
</dbReference>
<evidence type="ECO:0000256" key="2">
    <source>
        <dbReference type="ARBA" id="ARBA00023012"/>
    </source>
</evidence>
<dbReference type="AlphaFoldDB" id="A0AAU8K7I0"/>
<dbReference type="InterPro" id="IPR001867">
    <property type="entry name" value="OmpR/PhoB-type_DNA-bd"/>
</dbReference>
<evidence type="ECO:0000256" key="5">
    <source>
        <dbReference type="ARBA" id="ARBA00023163"/>
    </source>
</evidence>
<dbReference type="PROSITE" id="PS51755">
    <property type="entry name" value="OMPR_PHOB"/>
    <property type="match status" value="1"/>
</dbReference>
<dbReference type="SMART" id="SM00862">
    <property type="entry name" value="Trans_reg_C"/>
    <property type="match status" value="1"/>
</dbReference>
<evidence type="ECO:0000259" key="8">
    <source>
        <dbReference type="PROSITE" id="PS51755"/>
    </source>
</evidence>
<protein>
    <submittedName>
        <fullName evidence="9">BTAD domain-containing putative transcriptional regulator</fullName>
    </submittedName>
</protein>
<evidence type="ECO:0000256" key="6">
    <source>
        <dbReference type="PROSITE-ProRule" id="PRU01091"/>
    </source>
</evidence>
<feature type="region of interest" description="Disordered" evidence="7">
    <location>
        <begin position="288"/>
        <end position="312"/>
    </location>
</feature>
<dbReference type="SUPFAM" id="SSF46894">
    <property type="entry name" value="C-terminal effector domain of the bipartite response regulators"/>
    <property type="match status" value="1"/>
</dbReference>
<dbReference type="InterPro" id="IPR019734">
    <property type="entry name" value="TPR_rpt"/>
</dbReference>
<dbReference type="InterPro" id="IPR005158">
    <property type="entry name" value="BTAD"/>
</dbReference>
<dbReference type="Pfam" id="PF00486">
    <property type="entry name" value="Trans_reg_C"/>
    <property type="match status" value="1"/>
</dbReference>
<dbReference type="PANTHER" id="PTHR35807">
    <property type="entry name" value="TRANSCRIPTIONAL REGULATOR REDD-RELATED"/>
    <property type="match status" value="1"/>
</dbReference>
<evidence type="ECO:0000256" key="7">
    <source>
        <dbReference type="SAM" id="MobiDB-lite"/>
    </source>
</evidence>
<feature type="DNA-binding region" description="OmpR/PhoB-type" evidence="6">
    <location>
        <begin position="28"/>
        <end position="135"/>
    </location>
</feature>
<dbReference type="PRINTS" id="PR00364">
    <property type="entry name" value="DISEASERSIST"/>
</dbReference>
<organism evidence="9">
    <name type="scientific">Kitasatospora camelliae</name>
    <dbReference type="NCBI Taxonomy" id="3156397"/>
    <lineage>
        <taxon>Bacteria</taxon>
        <taxon>Bacillati</taxon>
        <taxon>Actinomycetota</taxon>
        <taxon>Actinomycetes</taxon>
        <taxon>Kitasatosporales</taxon>
        <taxon>Streptomycetaceae</taxon>
        <taxon>Kitasatospora</taxon>
    </lineage>
</organism>
<reference evidence="9" key="1">
    <citation type="submission" date="2024-06" db="EMBL/GenBank/DDBJ databases">
        <title>The genome sequences of Kitasatospora sp. strain HUAS MG31.</title>
        <authorList>
            <person name="Mo P."/>
        </authorList>
    </citation>
    <scope>NUCLEOTIDE SEQUENCE</scope>
    <source>
        <strain evidence="9">HUAS MG31</strain>
    </source>
</reference>
<gene>
    <name evidence="9" type="ORF">ABWK59_32940</name>
</gene>
<dbReference type="Gene3D" id="3.40.50.300">
    <property type="entry name" value="P-loop containing nucleotide triphosphate hydrolases"/>
    <property type="match status" value="1"/>
</dbReference>
<dbReference type="RefSeq" id="WP_354644329.1">
    <property type="nucleotide sequence ID" value="NZ_CP159872.1"/>
</dbReference>
<dbReference type="InterPro" id="IPR036388">
    <property type="entry name" value="WH-like_DNA-bd_sf"/>
</dbReference>
<dbReference type="InterPro" id="IPR041617">
    <property type="entry name" value="TPR_MalT"/>
</dbReference>
<dbReference type="SUPFAM" id="SSF48452">
    <property type="entry name" value="TPR-like"/>
    <property type="match status" value="3"/>
</dbReference>
<dbReference type="Gene3D" id="1.10.10.10">
    <property type="entry name" value="Winged helix-like DNA-binding domain superfamily/Winged helix DNA-binding domain"/>
    <property type="match status" value="1"/>
</dbReference>
<dbReference type="GO" id="GO:0006355">
    <property type="term" value="P:regulation of DNA-templated transcription"/>
    <property type="evidence" value="ECO:0007669"/>
    <property type="project" value="InterPro"/>
</dbReference>
<dbReference type="InterPro" id="IPR027417">
    <property type="entry name" value="P-loop_NTPase"/>
</dbReference>